<dbReference type="SUPFAM" id="SSF47473">
    <property type="entry name" value="EF-hand"/>
    <property type="match status" value="1"/>
</dbReference>
<sequence length="117" mass="12882">MTSSDKGLWAKFELLCKSATETDDKLPLEDIVKWFKHKEVISKDTGITEADVEAAFSKLAKDKNGMEYSEFTEMLTEFAREKSIDIAELKEKLASGAAGRTSGKTADPCKSPRGTIS</sequence>
<dbReference type="Gene3D" id="1.10.238.10">
    <property type="entry name" value="EF-hand"/>
    <property type="match status" value="1"/>
</dbReference>
<evidence type="ECO:0000313" key="4">
    <source>
        <dbReference type="EMBL" id="GBN10233.1"/>
    </source>
</evidence>
<evidence type="ECO:0000256" key="1">
    <source>
        <dbReference type="ARBA" id="ARBA00010994"/>
    </source>
</evidence>
<dbReference type="GO" id="GO:0046785">
    <property type="term" value="P:microtubule polymerization"/>
    <property type="evidence" value="ECO:0007669"/>
    <property type="project" value="InterPro"/>
</dbReference>
<dbReference type="InterPro" id="IPR002048">
    <property type="entry name" value="EF_hand_dom"/>
</dbReference>
<comment type="similarity">
    <text evidence="1">Belongs to the TPPP family.</text>
</comment>
<dbReference type="InterPro" id="IPR008907">
    <property type="entry name" value="TPP/p25"/>
</dbReference>
<reference evidence="4 5" key="1">
    <citation type="journal article" date="2019" name="Sci. Rep.">
        <title>Orb-weaving spider Araneus ventricosus genome elucidates the spidroin gene catalogue.</title>
        <authorList>
            <person name="Kono N."/>
            <person name="Nakamura H."/>
            <person name="Ohtoshi R."/>
            <person name="Moran D.A.P."/>
            <person name="Shinohara A."/>
            <person name="Yoshida Y."/>
            <person name="Fujiwara M."/>
            <person name="Mori M."/>
            <person name="Tomita M."/>
            <person name="Arakawa K."/>
        </authorList>
    </citation>
    <scope>NUCLEOTIDE SEQUENCE [LARGE SCALE GENOMIC DNA]</scope>
</reference>
<dbReference type="GO" id="GO:0005509">
    <property type="term" value="F:calcium ion binding"/>
    <property type="evidence" value="ECO:0007669"/>
    <property type="project" value="InterPro"/>
</dbReference>
<feature type="region of interest" description="Disordered" evidence="2">
    <location>
        <begin position="95"/>
        <end position="117"/>
    </location>
</feature>
<proteinExistence type="inferred from homology"/>
<evidence type="ECO:0000259" key="3">
    <source>
        <dbReference type="PROSITE" id="PS50222"/>
    </source>
</evidence>
<dbReference type="Proteomes" id="UP000499080">
    <property type="component" value="Unassembled WGS sequence"/>
</dbReference>
<name>A0A4Y2L8T2_ARAVE</name>
<dbReference type="Pfam" id="PF05517">
    <property type="entry name" value="p25-alpha"/>
    <property type="match status" value="1"/>
</dbReference>
<dbReference type="GO" id="GO:0015631">
    <property type="term" value="F:tubulin binding"/>
    <property type="evidence" value="ECO:0007669"/>
    <property type="project" value="InterPro"/>
</dbReference>
<protein>
    <recommendedName>
        <fullName evidence="3">EF-hand domain-containing protein</fullName>
    </recommendedName>
</protein>
<organism evidence="4 5">
    <name type="scientific">Araneus ventricosus</name>
    <name type="common">Orbweaver spider</name>
    <name type="synonym">Epeira ventricosa</name>
    <dbReference type="NCBI Taxonomy" id="182803"/>
    <lineage>
        <taxon>Eukaryota</taxon>
        <taxon>Metazoa</taxon>
        <taxon>Ecdysozoa</taxon>
        <taxon>Arthropoda</taxon>
        <taxon>Chelicerata</taxon>
        <taxon>Arachnida</taxon>
        <taxon>Araneae</taxon>
        <taxon>Araneomorphae</taxon>
        <taxon>Entelegynae</taxon>
        <taxon>Araneoidea</taxon>
        <taxon>Araneidae</taxon>
        <taxon>Araneus</taxon>
    </lineage>
</organism>
<evidence type="ECO:0000256" key="2">
    <source>
        <dbReference type="SAM" id="MobiDB-lite"/>
    </source>
</evidence>
<dbReference type="EMBL" id="BGPR01005443">
    <property type="protein sequence ID" value="GBN10233.1"/>
    <property type="molecule type" value="Genomic_DNA"/>
</dbReference>
<evidence type="ECO:0000313" key="5">
    <source>
        <dbReference type="Proteomes" id="UP000499080"/>
    </source>
</evidence>
<gene>
    <name evidence="4" type="ORF">AVEN_63714_1</name>
</gene>
<dbReference type="AlphaFoldDB" id="A0A4Y2L8T2"/>
<dbReference type="PROSITE" id="PS50222">
    <property type="entry name" value="EF_HAND_2"/>
    <property type="match status" value="1"/>
</dbReference>
<dbReference type="InterPro" id="IPR011992">
    <property type="entry name" value="EF-hand-dom_pair"/>
</dbReference>
<comment type="caution">
    <text evidence="4">The sequence shown here is derived from an EMBL/GenBank/DDBJ whole genome shotgun (WGS) entry which is preliminary data.</text>
</comment>
<accession>A0A4Y2L8T2</accession>
<keyword evidence="5" id="KW-1185">Reference proteome</keyword>
<feature type="domain" description="EF-hand" evidence="3">
    <location>
        <begin position="47"/>
        <end position="81"/>
    </location>
</feature>